<organism evidence="2 3">
    <name type="scientific">Algoriphagus sanaruensis</name>
    <dbReference type="NCBI Taxonomy" id="1727163"/>
    <lineage>
        <taxon>Bacteria</taxon>
        <taxon>Pseudomonadati</taxon>
        <taxon>Bacteroidota</taxon>
        <taxon>Cytophagia</taxon>
        <taxon>Cytophagales</taxon>
        <taxon>Cyclobacteriaceae</taxon>
        <taxon>Algoriphagus</taxon>
    </lineage>
</organism>
<dbReference type="Pfam" id="PF14588">
    <property type="entry name" value="YjgF_endoribonc"/>
    <property type="match status" value="1"/>
</dbReference>
<sequence length="154" mass="16516">METAEINFQKLGLELPPAPKPLGVYKPCLIDGKYLYLSGHGTVQSDGSLIIGRIGEDMDMEQGKLAARQVGLAMLATIKANIGSLDKIKRVVKVLGMVNCVSSFERHPYIINGCSELFAAVWGEENGIGVRSAVGMGSLPDNIPVEIEALFELA</sequence>
<dbReference type="AlphaFoldDB" id="A0A142EJ05"/>
<evidence type="ECO:0000313" key="2">
    <source>
        <dbReference type="EMBL" id="AMQ55110.1"/>
    </source>
</evidence>
<dbReference type="RefSeq" id="WP_067542936.1">
    <property type="nucleotide sequence ID" value="NZ_CP012836.1"/>
</dbReference>
<dbReference type="PANTHER" id="PTHR43760:SF1">
    <property type="entry name" value="ENDORIBONUCLEASE L-PSP_CHORISMATE MUTASE-LIKE DOMAIN-CONTAINING PROTEIN"/>
    <property type="match status" value="1"/>
</dbReference>
<dbReference type="KEGG" id="alm:AO498_01805"/>
<feature type="domain" description="Endoribonuclease L-PSP/chorismate mutase-like" evidence="1">
    <location>
        <begin position="11"/>
        <end position="125"/>
    </location>
</feature>
<dbReference type="SUPFAM" id="SSF55298">
    <property type="entry name" value="YjgF-like"/>
    <property type="match status" value="1"/>
</dbReference>
<name>A0A142EJ05_9BACT</name>
<protein>
    <recommendedName>
        <fullName evidence="1">Endoribonuclease L-PSP/chorismate mutase-like domain-containing protein</fullName>
    </recommendedName>
</protein>
<reference evidence="2 3" key="2">
    <citation type="journal article" date="2016" name="Genome Announc.">
        <title>Complete Genome Sequence of Algoriphagus sp. Strain M8-2, Isolated from a Brackish Lake.</title>
        <authorList>
            <person name="Muraguchi Y."/>
            <person name="Kushimoto K."/>
            <person name="Ohtsubo Y."/>
            <person name="Suzuki T."/>
            <person name="Dohra H."/>
            <person name="Kimbara K."/>
            <person name="Shintani M."/>
        </authorList>
    </citation>
    <scope>NUCLEOTIDE SEQUENCE [LARGE SCALE GENOMIC DNA]</scope>
    <source>
        <strain evidence="2 3">M8-2</strain>
    </source>
</reference>
<dbReference type="InterPro" id="IPR035959">
    <property type="entry name" value="RutC-like_sf"/>
</dbReference>
<keyword evidence="3" id="KW-1185">Reference proteome</keyword>
<dbReference type="PATRIC" id="fig|1727163.4.peg.379"/>
<accession>A0A142EJ05</accession>
<evidence type="ECO:0000313" key="3">
    <source>
        <dbReference type="Proteomes" id="UP000073816"/>
    </source>
</evidence>
<gene>
    <name evidence="2" type="ORF">AO498_01805</name>
</gene>
<dbReference type="CDD" id="cd02199">
    <property type="entry name" value="YjgF_YER057c_UK114_like_1"/>
    <property type="match status" value="1"/>
</dbReference>
<proteinExistence type="predicted"/>
<evidence type="ECO:0000259" key="1">
    <source>
        <dbReference type="Pfam" id="PF14588"/>
    </source>
</evidence>
<dbReference type="InterPro" id="IPR013813">
    <property type="entry name" value="Endoribo_LPSP/chorism_mut-like"/>
</dbReference>
<dbReference type="OrthoDB" id="9806350at2"/>
<dbReference type="Gene3D" id="3.30.1330.40">
    <property type="entry name" value="RutC-like"/>
    <property type="match status" value="1"/>
</dbReference>
<dbReference type="PANTHER" id="PTHR43760">
    <property type="entry name" value="ENDORIBONUCLEASE-RELATED"/>
    <property type="match status" value="1"/>
</dbReference>
<dbReference type="Proteomes" id="UP000073816">
    <property type="component" value="Chromosome"/>
</dbReference>
<reference evidence="3" key="1">
    <citation type="submission" date="2015-09" db="EMBL/GenBank/DDBJ databases">
        <title>Complete sequence of Algoriphagus sp. M8-2.</title>
        <authorList>
            <person name="Shintani M."/>
        </authorList>
    </citation>
    <scope>NUCLEOTIDE SEQUENCE [LARGE SCALE GENOMIC DNA]</scope>
    <source>
        <strain evidence="3">M8-2</strain>
    </source>
</reference>
<dbReference type="EMBL" id="CP012836">
    <property type="protein sequence ID" value="AMQ55110.1"/>
    <property type="molecule type" value="Genomic_DNA"/>
</dbReference>
<dbReference type="STRING" id="1727163.AO498_01805"/>